<dbReference type="InterPro" id="IPR050723">
    <property type="entry name" value="CFA/CMAS"/>
</dbReference>
<evidence type="ECO:0000256" key="4">
    <source>
        <dbReference type="ARBA" id="ARBA00022691"/>
    </source>
</evidence>
<evidence type="ECO:0000256" key="2">
    <source>
        <dbReference type="ARBA" id="ARBA00022603"/>
    </source>
</evidence>
<dbReference type="GO" id="GO:0008610">
    <property type="term" value="P:lipid biosynthetic process"/>
    <property type="evidence" value="ECO:0007669"/>
    <property type="project" value="InterPro"/>
</dbReference>
<evidence type="ECO:0000256" key="1">
    <source>
        <dbReference type="ARBA" id="ARBA00010815"/>
    </source>
</evidence>
<keyword evidence="2 7" id="KW-0489">Methyltransferase</keyword>
<dbReference type="GO" id="GO:0032259">
    <property type="term" value="P:methylation"/>
    <property type="evidence" value="ECO:0007669"/>
    <property type="project" value="UniProtKB-KW"/>
</dbReference>
<proteinExistence type="inferred from homology"/>
<feature type="active site" evidence="6">
    <location>
        <position position="391"/>
    </location>
</feature>
<dbReference type="Gene3D" id="3.40.50.150">
    <property type="entry name" value="Vaccinia Virus protein VP39"/>
    <property type="match status" value="1"/>
</dbReference>
<name>A0A933NZ68_9HYPH</name>
<dbReference type="GO" id="GO:0008168">
    <property type="term" value="F:methyltransferase activity"/>
    <property type="evidence" value="ECO:0007669"/>
    <property type="project" value="UniProtKB-KW"/>
</dbReference>
<comment type="caution">
    <text evidence="7">The sequence shown here is derived from an EMBL/GenBank/DDBJ whole genome shotgun (WGS) entry which is preliminary data.</text>
</comment>
<dbReference type="PANTHER" id="PTHR43667">
    <property type="entry name" value="CYCLOPROPANE-FATTY-ACYL-PHOSPHOLIPID SYNTHASE"/>
    <property type="match status" value="1"/>
</dbReference>
<comment type="similarity">
    <text evidence="1">Belongs to the CFA/CMAS family.</text>
</comment>
<dbReference type="InterPro" id="IPR003333">
    <property type="entry name" value="CMAS"/>
</dbReference>
<reference evidence="7" key="1">
    <citation type="submission" date="2020-07" db="EMBL/GenBank/DDBJ databases">
        <title>Huge and variable diversity of episymbiotic CPR bacteria and DPANN archaea in groundwater ecosystems.</title>
        <authorList>
            <person name="He C.Y."/>
            <person name="Keren R."/>
            <person name="Whittaker M."/>
            <person name="Farag I.F."/>
            <person name="Doudna J."/>
            <person name="Cate J.H.D."/>
            <person name="Banfield J.F."/>
        </authorList>
    </citation>
    <scope>NUCLEOTIDE SEQUENCE</scope>
    <source>
        <strain evidence="7">NC_groundwater_1586_Pr3_B-0.1um_66_15</strain>
    </source>
</reference>
<evidence type="ECO:0000256" key="3">
    <source>
        <dbReference type="ARBA" id="ARBA00022679"/>
    </source>
</evidence>
<evidence type="ECO:0000313" key="8">
    <source>
        <dbReference type="Proteomes" id="UP000782610"/>
    </source>
</evidence>
<dbReference type="Proteomes" id="UP000782610">
    <property type="component" value="Unassembled WGS sequence"/>
</dbReference>
<dbReference type="Pfam" id="PF02353">
    <property type="entry name" value="CMAS"/>
    <property type="match status" value="1"/>
</dbReference>
<dbReference type="SUPFAM" id="SSF53335">
    <property type="entry name" value="S-adenosyl-L-methionine-dependent methyltransferases"/>
    <property type="match status" value="1"/>
</dbReference>
<organism evidence="7 8">
    <name type="scientific">Devosia nanyangense</name>
    <dbReference type="NCBI Taxonomy" id="1228055"/>
    <lineage>
        <taxon>Bacteria</taxon>
        <taxon>Pseudomonadati</taxon>
        <taxon>Pseudomonadota</taxon>
        <taxon>Alphaproteobacteria</taxon>
        <taxon>Hyphomicrobiales</taxon>
        <taxon>Devosiaceae</taxon>
        <taxon>Devosia</taxon>
    </lineage>
</organism>
<accession>A0A933NZ68</accession>
<evidence type="ECO:0000313" key="7">
    <source>
        <dbReference type="EMBL" id="MBI4922761.1"/>
    </source>
</evidence>
<evidence type="ECO:0000256" key="6">
    <source>
        <dbReference type="PIRSR" id="PIRSR003085-1"/>
    </source>
</evidence>
<keyword evidence="5" id="KW-0443">Lipid metabolism</keyword>
<keyword evidence="4" id="KW-0949">S-adenosyl-L-methionine</keyword>
<dbReference type="PIRSF" id="PIRSF003085">
    <property type="entry name" value="CMAS"/>
    <property type="match status" value="1"/>
</dbReference>
<gene>
    <name evidence="7" type="ORF">HY834_13525</name>
</gene>
<dbReference type="PANTHER" id="PTHR43667:SF2">
    <property type="entry name" value="FATTY ACID C-METHYL TRANSFERASE"/>
    <property type="match status" value="1"/>
</dbReference>
<dbReference type="CDD" id="cd02440">
    <property type="entry name" value="AdoMet_MTases"/>
    <property type="match status" value="1"/>
</dbReference>
<sequence length="416" mass="47232">MDKSAIEPRLAGPTLWTHVTSGLAAWFGRRLIGRPRHGAVTFTLPNGKSTTFGNPATGLHPSLVVHNFSMIRETLRRGTVGFAHAYMRGDVEVDDLTALFRYFLQNRNEFQPKGAGWFGRAAQDLAYHLSRANTIDGSKENISEHYDLGNSFYAEWLDPSMTYSSALFSSDDQSLEEAQHAKYRRVAEMAGVKPGDRVLEIGCGWGGFAETVAKDFSASLYGITLSAEQLKYGQERLARQNLDNLATLHFEDYRHTEGQFDHIGSIEMIEAVGEENWPSYFQTLFDRLKPGGTAAIQAITIDENDFEGYRSTPDFIQRYIFPGGMLLTKAAMREQGKRVGLILENVENFRLSYARTLKLWRERFLERWHIIKALGFDENFRRKWVYYLSYCEAGFMEGSIDVGIYQYRKPVDVASA</sequence>
<dbReference type="EMBL" id="JACRAF010000038">
    <property type="protein sequence ID" value="MBI4922761.1"/>
    <property type="molecule type" value="Genomic_DNA"/>
</dbReference>
<protein>
    <submittedName>
        <fullName evidence="7">Class I SAM-dependent methyltransferase</fullName>
    </submittedName>
</protein>
<keyword evidence="3" id="KW-0808">Transferase</keyword>
<dbReference type="AlphaFoldDB" id="A0A933NZ68"/>
<dbReference type="InterPro" id="IPR029063">
    <property type="entry name" value="SAM-dependent_MTases_sf"/>
</dbReference>
<evidence type="ECO:0000256" key="5">
    <source>
        <dbReference type="ARBA" id="ARBA00023098"/>
    </source>
</evidence>